<reference evidence="3" key="1">
    <citation type="journal article" date="2017" name="Nat. Ecol. Evol.">
        <title>Genome expansion and lineage-specific genetic innovations in the forest pathogenic fungi Armillaria.</title>
        <authorList>
            <person name="Sipos G."/>
            <person name="Prasanna A.N."/>
            <person name="Walter M.C."/>
            <person name="O'Connor E."/>
            <person name="Balint B."/>
            <person name="Krizsan K."/>
            <person name="Kiss B."/>
            <person name="Hess J."/>
            <person name="Varga T."/>
            <person name="Slot J."/>
            <person name="Riley R."/>
            <person name="Boka B."/>
            <person name="Rigling D."/>
            <person name="Barry K."/>
            <person name="Lee J."/>
            <person name="Mihaltcheva S."/>
            <person name="LaButti K."/>
            <person name="Lipzen A."/>
            <person name="Waldron R."/>
            <person name="Moloney N.M."/>
            <person name="Sperisen C."/>
            <person name="Kredics L."/>
            <person name="Vagvoelgyi C."/>
            <person name="Patrignani A."/>
            <person name="Fitzpatrick D."/>
            <person name="Nagy I."/>
            <person name="Doyle S."/>
            <person name="Anderson J.B."/>
            <person name="Grigoriev I.V."/>
            <person name="Gueldener U."/>
            <person name="Muensterkoetter M."/>
            <person name="Nagy L.G."/>
        </authorList>
    </citation>
    <scope>NUCLEOTIDE SEQUENCE [LARGE SCALE GENOMIC DNA]</scope>
    <source>
        <strain evidence="3">Ar21-2</strain>
    </source>
</reference>
<dbReference type="PANTHER" id="PTHR47332">
    <property type="entry name" value="SET DOMAIN-CONTAINING PROTEIN 5"/>
    <property type="match status" value="1"/>
</dbReference>
<dbReference type="AlphaFoldDB" id="A0A2H3DB68"/>
<evidence type="ECO:0000259" key="1">
    <source>
        <dbReference type="PROSITE" id="PS50280"/>
    </source>
</evidence>
<accession>A0A2H3DB68</accession>
<dbReference type="CDD" id="cd20071">
    <property type="entry name" value="SET_SMYD"/>
    <property type="match status" value="1"/>
</dbReference>
<dbReference type="SMART" id="SM00317">
    <property type="entry name" value="SET"/>
    <property type="match status" value="1"/>
</dbReference>
<dbReference type="PROSITE" id="PS50280">
    <property type="entry name" value="SET"/>
    <property type="match status" value="1"/>
</dbReference>
<dbReference type="Gene3D" id="2.170.270.10">
    <property type="entry name" value="SET domain"/>
    <property type="match status" value="1"/>
</dbReference>
<dbReference type="InterPro" id="IPR046341">
    <property type="entry name" value="SET_dom_sf"/>
</dbReference>
<dbReference type="STRING" id="47427.A0A2H3DB68"/>
<dbReference type="PANTHER" id="PTHR47332:SF4">
    <property type="entry name" value="SET DOMAIN-CONTAINING PROTEIN 5"/>
    <property type="match status" value="1"/>
</dbReference>
<keyword evidence="3" id="KW-1185">Reference proteome</keyword>
<evidence type="ECO:0000313" key="3">
    <source>
        <dbReference type="Proteomes" id="UP000217790"/>
    </source>
</evidence>
<dbReference type="Pfam" id="PF00856">
    <property type="entry name" value="SET"/>
    <property type="match status" value="1"/>
</dbReference>
<dbReference type="InParanoid" id="A0A2H3DB68"/>
<sequence length="465" mass="52355">MVHRFLNAAKANWRFFSTLKSPVRETSSELDRQLEELTSVINAVASMTPEEVQKKMVDMFGVTKDDMKALAPRPDENDPGKFEHEPCPDDDVRTHIRVGDSQCLLTNYLKRRLEHIPGFPRPVKMMGDKAYRISPTLHRGLGMFAARQFKTGDLVADERPLMVFPVGPPTDFDLATAKVPGENRIKLTLKSSDDDLSSIFERMSKESQEAFIGLQNSHLQNGLLFGTARTNGYGLEDDLKDETENVKFFSTLSSDNKMTELVKSRIGTYAGVFKDLSRVNHSCSPNVRRKFHMPTFSMQLRAARDIEEGEEIFTTYTQDLRPAADRAKGLAPYGIKCTCRACLDPAKSDPIRAAVLNYSPRTLLPLPAGTRDAAVQILARIEEEGLQASDVYHKTLFDVFNAYAYARDEKNALMYGEKLWLANLAAGEPLYEMFRNAKLLKKSPPWVAGEFKEMPEHLISLFNAS</sequence>
<name>A0A2H3DB68_ARMGA</name>
<feature type="domain" description="SET" evidence="1">
    <location>
        <begin position="129"/>
        <end position="317"/>
    </location>
</feature>
<dbReference type="InterPro" id="IPR001214">
    <property type="entry name" value="SET_dom"/>
</dbReference>
<dbReference type="Proteomes" id="UP000217790">
    <property type="component" value="Unassembled WGS sequence"/>
</dbReference>
<protein>
    <recommendedName>
        <fullName evidence="1">SET domain-containing protein</fullName>
    </recommendedName>
</protein>
<gene>
    <name evidence="2" type="ORF">ARMGADRAFT_966955</name>
</gene>
<evidence type="ECO:0000313" key="2">
    <source>
        <dbReference type="EMBL" id="PBK92485.1"/>
    </source>
</evidence>
<dbReference type="InterPro" id="IPR053185">
    <property type="entry name" value="SET_domain_protein"/>
</dbReference>
<dbReference type="OMA" id="GEPLYEM"/>
<organism evidence="2 3">
    <name type="scientific">Armillaria gallica</name>
    <name type="common">Bulbous honey fungus</name>
    <name type="synonym">Armillaria bulbosa</name>
    <dbReference type="NCBI Taxonomy" id="47427"/>
    <lineage>
        <taxon>Eukaryota</taxon>
        <taxon>Fungi</taxon>
        <taxon>Dikarya</taxon>
        <taxon>Basidiomycota</taxon>
        <taxon>Agaricomycotina</taxon>
        <taxon>Agaricomycetes</taxon>
        <taxon>Agaricomycetidae</taxon>
        <taxon>Agaricales</taxon>
        <taxon>Marasmiineae</taxon>
        <taxon>Physalacriaceae</taxon>
        <taxon>Armillaria</taxon>
    </lineage>
</organism>
<dbReference type="SUPFAM" id="SSF82199">
    <property type="entry name" value="SET domain"/>
    <property type="match status" value="1"/>
</dbReference>
<dbReference type="EMBL" id="KZ293658">
    <property type="protein sequence ID" value="PBK92485.1"/>
    <property type="molecule type" value="Genomic_DNA"/>
</dbReference>
<proteinExistence type="predicted"/>
<dbReference type="OrthoDB" id="5945798at2759"/>